<dbReference type="HOGENOM" id="CLU_1605534_0_0_1"/>
<name>D8TFM7_SELML</name>
<reference evidence="1 2" key="1">
    <citation type="journal article" date="2011" name="Science">
        <title>The Selaginella genome identifies genetic changes associated with the evolution of vascular plants.</title>
        <authorList>
            <person name="Banks J.A."/>
            <person name="Nishiyama T."/>
            <person name="Hasebe M."/>
            <person name="Bowman J.L."/>
            <person name="Gribskov M."/>
            <person name="dePamphilis C."/>
            <person name="Albert V.A."/>
            <person name="Aono N."/>
            <person name="Aoyama T."/>
            <person name="Ambrose B.A."/>
            <person name="Ashton N.W."/>
            <person name="Axtell M.J."/>
            <person name="Barker E."/>
            <person name="Barker M.S."/>
            <person name="Bennetzen J.L."/>
            <person name="Bonawitz N.D."/>
            <person name="Chapple C."/>
            <person name="Cheng C."/>
            <person name="Correa L.G."/>
            <person name="Dacre M."/>
            <person name="DeBarry J."/>
            <person name="Dreyer I."/>
            <person name="Elias M."/>
            <person name="Engstrom E.M."/>
            <person name="Estelle M."/>
            <person name="Feng L."/>
            <person name="Finet C."/>
            <person name="Floyd S.K."/>
            <person name="Frommer W.B."/>
            <person name="Fujita T."/>
            <person name="Gramzow L."/>
            <person name="Gutensohn M."/>
            <person name="Harholt J."/>
            <person name="Hattori M."/>
            <person name="Heyl A."/>
            <person name="Hirai T."/>
            <person name="Hiwatashi Y."/>
            <person name="Ishikawa M."/>
            <person name="Iwata M."/>
            <person name="Karol K.G."/>
            <person name="Koehler B."/>
            <person name="Kolukisaoglu U."/>
            <person name="Kubo M."/>
            <person name="Kurata T."/>
            <person name="Lalonde S."/>
            <person name="Li K."/>
            <person name="Li Y."/>
            <person name="Litt A."/>
            <person name="Lyons E."/>
            <person name="Manning G."/>
            <person name="Maruyama T."/>
            <person name="Michael T.P."/>
            <person name="Mikami K."/>
            <person name="Miyazaki S."/>
            <person name="Morinaga S."/>
            <person name="Murata T."/>
            <person name="Mueller-Roeber B."/>
            <person name="Nelson D.R."/>
            <person name="Obara M."/>
            <person name="Oguri Y."/>
            <person name="Olmstead R.G."/>
            <person name="Onodera N."/>
            <person name="Petersen B.L."/>
            <person name="Pils B."/>
            <person name="Prigge M."/>
            <person name="Rensing S.A."/>
            <person name="Riano-Pachon D.M."/>
            <person name="Roberts A.W."/>
            <person name="Sato Y."/>
            <person name="Scheller H.V."/>
            <person name="Schulz B."/>
            <person name="Schulz C."/>
            <person name="Shakirov E.V."/>
            <person name="Shibagaki N."/>
            <person name="Shinohara N."/>
            <person name="Shippen D.E."/>
            <person name="Soerensen I."/>
            <person name="Sotooka R."/>
            <person name="Sugimoto N."/>
            <person name="Sugita M."/>
            <person name="Sumikawa N."/>
            <person name="Tanurdzic M."/>
            <person name="Theissen G."/>
            <person name="Ulvskov P."/>
            <person name="Wakazuki S."/>
            <person name="Weng J.K."/>
            <person name="Willats W.W."/>
            <person name="Wipf D."/>
            <person name="Wolf P.G."/>
            <person name="Yang L."/>
            <person name="Zimmer A.D."/>
            <person name="Zhu Q."/>
            <person name="Mitros T."/>
            <person name="Hellsten U."/>
            <person name="Loque D."/>
            <person name="Otillar R."/>
            <person name="Salamov A."/>
            <person name="Schmutz J."/>
            <person name="Shapiro H."/>
            <person name="Lindquist E."/>
            <person name="Lucas S."/>
            <person name="Rokhsar D."/>
            <person name="Grigoriev I.V."/>
        </authorList>
    </citation>
    <scope>NUCLEOTIDE SEQUENCE [LARGE SCALE GENOMIC DNA]</scope>
</reference>
<dbReference type="EMBL" id="GL377815">
    <property type="protein sequence ID" value="EFJ04539.1"/>
    <property type="molecule type" value="Genomic_DNA"/>
</dbReference>
<sequence length="166" mass="18379">MARMDLVRAAVHVSRADLPHDVAAEDLEQAQALMPLRECLRSAGLQRLFACSQNRGGIPKFFDLIAISSTGSEITLSLYLPEPRQGCLAPLTVAEALLTLYFRCIKTVDIVLHVVRTSLLHMRPEDFVSAGAPENSKPCKVIQKLTFPYIHRLQQACYIHLVVGSP</sequence>
<gene>
    <name evidence="1" type="ORF">SELMODRAFT_432320</name>
</gene>
<accession>D8TFM7</accession>
<proteinExistence type="predicted"/>
<dbReference type="Proteomes" id="UP000001514">
    <property type="component" value="Unassembled WGS sequence"/>
</dbReference>
<organism evidence="2">
    <name type="scientific">Selaginella moellendorffii</name>
    <name type="common">Spikemoss</name>
    <dbReference type="NCBI Taxonomy" id="88036"/>
    <lineage>
        <taxon>Eukaryota</taxon>
        <taxon>Viridiplantae</taxon>
        <taxon>Streptophyta</taxon>
        <taxon>Embryophyta</taxon>
        <taxon>Tracheophyta</taxon>
        <taxon>Lycopodiopsida</taxon>
        <taxon>Selaginellales</taxon>
        <taxon>Selaginellaceae</taxon>
        <taxon>Selaginella</taxon>
    </lineage>
</organism>
<evidence type="ECO:0000313" key="2">
    <source>
        <dbReference type="Proteomes" id="UP000001514"/>
    </source>
</evidence>
<dbReference type="AlphaFoldDB" id="D8TFM7"/>
<keyword evidence="2" id="KW-1185">Reference proteome</keyword>
<dbReference type="Gramene" id="EFJ04539">
    <property type="protein sequence ID" value="EFJ04539"/>
    <property type="gene ID" value="SELMODRAFT_432320"/>
</dbReference>
<dbReference type="KEGG" id="smo:SELMODRAFT_432320"/>
<dbReference type="InParanoid" id="D8TFM7"/>
<protein>
    <submittedName>
        <fullName evidence="1">Uncharacterized protein</fullName>
    </submittedName>
</protein>
<evidence type="ECO:0000313" key="1">
    <source>
        <dbReference type="EMBL" id="EFJ04539.1"/>
    </source>
</evidence>